<dbReference type="InterPro" id="IPR050194">
    <property type="entry name" value="Glycosyltransferase_grp1"/>
</dbReference>
<name>A0ABT3CJL7_9MYCO</name>
<dbReference type="SUPFAM" id="SSF53756">
    <property type="entry name" value="UDP-Glycosyltransferase/glycogen phosphorylase"/>
    <property type="match status" value="1"/>
</dbReference>
<dbReference type="RefSeq" id="WP_264070900.1">
    <property type="nucleotide sequence ID" value="NZ_JACKTY010000046.1"/>
</dbReference>
<dbReference type="Pfam" id="PF13439">
    <property type="entry name" value="Glyco_transf_4"/>
    <property type="match status" value="1"/>
</dbReference>
<feature type="domain" description="Glycosyltransferase subfamily 4-like N-terminal" evidence="4">
    <location>
        <begin position="14"/>
        <end position="203"/>
    </location>
</feature>
<dbReference type="InterPro" id="IPR028098">
    <property type="entry name" value="Glyco_trans_4-like_N"/>
</dbReference>
<dbReference type="PANTHER" id="PTHR45947:SF3">
    <property type="entry name" value="SULFOQUINOVOSYL TRANSFERASE SQD2"/>
    <property type="match status" value="1"/>
</dbReference>
<evidence type="ECO:0000259" key="4">
    <source>
        <dbReference type="Pfam" id="PF13439"/>
    </source>
</evidence>
<comment type="caution">
    <text evidence="5">The sequence shown here is derived from an EMBL/GenBank/DDBJ whole genome shotgun (WGS) entry which is preliminary data.</text>
</comment>
<evidence type="ECO:0000256" key="1">
    <source>
        <dbReference type="ARBA" id="ARBA00022676"/>
    </source>
</evidence>
<keyword evidence="1" id="KW-0328">Glycosyltransferase</keyword>
<evidence type="ECO:0000256" key="2">
    <source>
        <dbReference type="ARBA" id="ARBA00022679"/>
    </source>
</evidence>
<gene>
    <name evidence="5" type="ORF">H7J73_26880</name>
</gene>
<dbReference type="Gene3D" id="3.40.50.2000">
    <property type="entry name" value="Glycogen Phosphorylase B"/>
    <property type="match status" value="2"/>
</dbReference>
<dbReference type="Proteomes" id="UP001526201">
    <property type="component" value="Unassembled WGS sequence"/>
</dbReference>
<evidence type="ECO:0000313" key="6">
    <source>
        <dbReference type="Proteomes" id="UP001526201"/>
    </source>
</evidence>
<evidence type="ECO:0000313" key="5">
    <source>
        <dbReference type="EMBL" id="MCV7229639.1"/>
    </source>
</evidence>
<dbReference type="EMBL" id="JACKTY010000046">
    <property type="protein sequence ID" value="MCV7229639.1"/>
    <property type="molecule type" value="Genomic_DNA"/>
</dbReference>
<reference evidence="5 6" key="1">
    <citation type="journal article" date="2022" name="BMC Genomics">
        <title>Comparative genome analysis of mycobacteria focusing on tRNA and non-coding RNA.</title>
        <authorList>
            <person name="Behra P.R.K."/>
            <person name="Pettersson B.M.F."/>
            <person name="Ramesh M."/>
            <person name="Das S."/>
            <person name="Dasgupta S."/>
            <person name="Kirsebom L.A."/>
        </authorList>
    </citation>
    <scope>NUCLEOTIDE SEQUENCE [LARGE SCALE GENOMIC DNA]</scope>
    <source>
        <strain evidence="5 6">DSM 44078</strain>
    </source>
</reference>
<dbReference type="Pfam" id="PF00534">
    <property type="entry name" value="Glycos_transf_1"/>
    <property type="match status" value="1"/>
</dbReference>
<dbReference type="CDD" id="cd03801">
    <property type="entry name" value="GT4_PimA-like"/>
    <property type="match status" value="1"/>
</dbReference>
<accession>A0ABT3CJL7</accession>
<dbReference type="InterPro" id="IPR001296">
    <property type="entry name" value="Glyco_trans_1"/>
</dbReference>
<sequence>MKVLLLAQFLPPIIGGVERHVWTLAKALAARSHEVTLLGLCTGDEQPGESHSDGVRIVRVRTAASHLPFLYSDPRRPHSLPVPDPLVSRAIRHELSATRFDVIHAHNWIVNSALGPARRAGVPVVVTLHDYSHFCATARLMEKGEQRCHGPSAARCLACAASHFDPIKGPIVVAANTWSARQRRRRVARVVAVSAAVASAVDGHDKPVWLRGAGLDAEVIPNFIPDEIVVDDIVPARPDAPLLFAGDLTPDKGVPILLEAYRLLDNPPPLLLAGRPTPEVARMVPDGVQLLGTVPHHQALELFRSARAVIVPSVWSDPCPTVVLEAMAAGRPVVAAASGGIRDMVVDGVTGLLVPPGDIPALAHAINAILSNSQTAKAFGVAGRNRVREFTVSAVVDRIERMYAGAIAEVSPEVAARAG</sequence>
<proteinExistence type="predicted"/>
<feature type="domain" description="Glycosyl transferase family 1" evidence="3">
    <location>
        <begin position="242"/>
        <end position="386"/>
    </location>
</feature>
<keyword evidence="2" id="KW-0808">Transferase</keyword>
<organism evidence="5 6">
    <name type="scientific">Mycolicibacterium komossense</name>
    <dbReference type="NCBI Taxonomy" id="1779"/>
    <lineage>
        <taxon>Bacteria</taxon>
        <taxon>Bacillati</taxon>
        <taxon>Actinomycetota</taxon>
        <taxon>Actinomycetes</taxon>
        <taxon>Mycobacteriales</taxon>
        <taxon>Mycobacteriaceae</taxon>
        <taxon>Mycolicibacterium</taxon>
    </lineage>
</organism>
<evidence type="ECO:0000259" key="3">
    <source>
        <dbReference type="Pfam" id="PF00534"/>
    </source>
</evidence>
<dbReference type="PANTHER" id="PTHR45947">
    <property type="entry name" value="SULFOQUINOVOSYL TRANSFERASE SQD2"/>
    <property type="match status" value="1"/>
</dbReference>
<keyword evidence="6" id="KW-1185">Reference proteome</keyword>
<protein>
    <submittedName>
        <fullName evidence="5">Glycosyltransferase family 4 protein</fullName>
    </submittedName>
</protein>